<keyword evidence="1" id="KW-0812">Transmembrane</keyword>
<keyword evidence="1" id="KW-1133">Transmembrane helix</keyword>
<dbReference type="AlphaFoldDB" id="A0A8E1RVW1"/>
<evidence type="ECO:0000313" key="3">
    <source>
        <dbReference type="Proteomes" id="UP000071979"/>
    </source>
</evidence>
<proteinExistence type="predicted"/>
<reference evidence="2 3" key="1">
    <citation type="journal article" date="2016" name="Front. Microbiol.">
        <title>Genomic Resource of Rice Seed Associated Bacteria.</title>
        <authorList>
            <person name="Midha S."/>
            <person name="Bansal K."/>
            <person name="Sharma S."/>
            <person name="Kumar N."/>
            <person name="Patil P.P."/>
            <person name="Chaudhry V."/>
            <person name="Patil P.B."/>
        </authorList>
    </citation>
    <scope>NUCLEOTIDE SEQUENCE [LARGE SCALE GENOMIC DNA]</scope>
    <source>
        <strain evidence="2 3">SA3</strain>
    </source>
</reference>
<evidence type="ECO:0000313" key="2">
    <source>
        <dbReference type="EMBL" id="KTS65754.1"/>
    </source>
</evidence>
<name>A0A8E1RVW1_9GAMM</name>
<feature type="transmembrane region" description="Helical" evidence="1">
    <location>
        <begin position="6"/>
        <end position="29"/>
    </location>
</feature>
<accession>A0A8E1RVW1</accession>
<organism evidence="2 3">
    <name type="scientific">Pantoea dispersa</name>
    <dbReference type="NCBI Taxonomy" id="59814"/>
    <lineage>
        <taxon>Bacteria</taxon>
        <taxon>Pseudomonadati</taxon>
        <taxon>Pseudomonadota</taxon>
        <taxon>Gammaproteobacteria</taxon>
        <taxon>Enterobacterales</taxon>
        <taxon>Erwiniaceae</taxon>
        <taxon>Pantoea</taxon>
    </lineage>
</organism>
<evidence type="ECO:0000256" key="1">
    <source>
        <dbReference type="SAM" id="Phobius"/>
    </source>
</evidence>
<gene>
    <name evidence="2" type="ORF">SA3R_19805</name>
</gene>
<dbReference type="EMBL" id="LDSE01000039">
    <property type="protein sequence ID" value="KTS65754.1"/>
    <property type="molecule type" value="Genomic_DNA"/>
</dbReference>
<comment type="caution">
    <text evidence="2">The sequence shown here is derived from an EMBL/GenBank/DDBJ whole genome shotgun (WGS) entry which is preliminary data.</text>
</comment>
<keyword evidence="1" id="KW-0472">Membrane</keyword>
<dbReference type="Proteomes" id="UP000071979">
    <property type="component" value="Unassembled WGS sequence"/>
</dbReference>
<sequence>MNKVDFFLHLAFLLILFSLIMQVFSYCIFKKNERKYVELISEFRRRDLDLDIVTNIYSFWGPLFNANKIVYFIDLYNGKEMKLAKGKPVSKNAYNFIQSQPKENISWMLRLHNLNLISFFCCF</sequence>
<protein>
    <submittedName>
        <fullName evidence="2">Uncharacterized protein</fullName>
    </submittedName>
</protein>